<dbReference type="EMBL" id="CP009962">
    <property type="protein sequence ID" value="AIY40645.1"/>
    <property type="molecule type" value="Genomic_DNA"/>
</dbReference>
<dbReference type="HOGENOM" id="CLU_3214778_0_0_4"/>
<dbReference type="STRING" id="279058.LT85_1487"/>
<dbReference type="KEGG" id="care:LT85_1487"/>
<sequence length="44" mass="5031">MLIYFRSMNAFSWMASATDAIAPFPDPLALLLLLADYSPRRRRA</sequence>
<proteinExistence type="predicted"/>
<dbReference type="AlphaFoldDB" id="A0A0A1FA40"/>
<reference evidence="2" key="1">
    <citation type="journal article" date="2014" name="Soil Biol. Biochem.">
        <title>Structure and function of bacterial communities in ageing soils: Insights from the Mendocino ecological staircase.</title>
        <authorList>
            <person name="Uroz S."/>
            <person name="Tech J.J."/>
            <person name="Sawaya N.A."/>
            <person name="Frey-Klett P."/>
            <person name="Leveau J.H.J."/>
        </authorList>
    </citation>
    <scope>NUCLEOTIDE SEQUENCE [LARGE SCALE GENOMIC DNA]</scope>
    <source>
        <strain evidence="2">Cal35</strain>
    </source>
</reference>
<dbReference type="Proteomes" id="UP000030302">
    <property type="component" value="Chromosome"/>
</dbReference>
<name>A0A0A1FA40_9BURK</name>
<gene>
    <name evidence="1" type="ORF">LT85_1487</name>
</gene>
<evidence type="ECO:0000313" key="1">
    <source>
        <dbReference type="EMBL" id="AIY40645.1"/>
    </source>
</evidence>
<accession>A0A0A1FA40</accession>
<evidence type="ECO:0000313" key="2">
    <source>
        <dbReference type="Proteomes" id="UP000030302"/>
    </source>
</evidence>
<organism evidence="1 2">
    <name type="scientific">Collimonas arenae</name>
    <dbReference type="NCBI Taxonomy" id="279058"/>
    <lineage>
        <taxon>Bacteria</taxon>
        <taxon>Pseudomonadati</taxon>
        <taxon>Pseudomonadota</taxon>
        <taxon>Betaproteobacteria</taxon>
        <taxon>Burkholderiales</taxon>
        <taxon>Oxalobacteraceae</taxon>
        <taxon>Collimonas</taxon>
    </lineage>
</organism>
<protein>
    <submittedName>
        <fullName evidence="1">Uncharacterized protein</fullName>
    </submittedName>
</protein>
<keyword evidence="2" id="KW-1185">Reference proteome</keyword>